<gene>
    <name evidence="1" type="ORF">DCC39_00935</name>
</gene>
<evidence type="ECO:0008006" key="3">
    <source>
        <dbReference type="Google" id="ProtNLM"/>
    </source>
</evidence>
<dbReference type="RefSeq" id="WP_116552991.1">
    <property type="nucleotide sequence ID" value="NZ_QCZG01000001.1"/>
</dbReference>
<reference evidence="1 2" key="1">
    <citation type="submission" date="2018-04" db="EMBL/GenBank/DDBJ databases">
        <title>Camelliibacillus theae gen. nov., sp. nov., isolated from Pu'er tea.</title>
        <authorList>
            <person name="Niu L."/>
        </authorList>
    </citation>
    <scope>NUCLEOTIDE SEQUENCE [LARGE SCALE GENOMIC DNA]</scope>
    <source>
        <strain evidence="1 2">T8</strain>
    </source>
</reference>
<evidence type="ECO:0000313" key="1">
    <source>
        <dbReference type="EMBL" id="PWA13487.1"/>
    </source>
</evidence>
<dbReference type="AlphaFoldDB" id="A0A2U1K7J0"/>
<protein>
    <recommendedName>
        <fullName evidence="3">Flagellar hook-length control protein-like C-terminal domain-containing protein</fullName>
    </recommendedName>
</protein>
<dbReference type="OrthoDB" id="2351076at2"/>
<keyword evidence="2" id="KW-1185">Reference proteome</keyword>
<sequence length="438" mass="50174">MNFIQSLVKLHKIVPLHKQIPSIREGQIFHGHVRKLMPNNMAHVELSGKQIIAKLEAPLQAEHHYWFQVEQSESTPVLKVIAPFESNKESQSNDKSFELLLKQLGLPSTAKHKAILSFLKNEGLPFSKSFLQKAVSLLKNENISQNVAVLKLMVDRNLPFRQSIFDALNSLTSNKPFVSQLQQIVNSLNKTPNLSPSAVHLNDNLLKMIDQLHWMKSGGGTSLASNENDWEKHFPLKTILDILGFHYEKNLTKFLKGHVPIDEFKNQLMTIKPTLLSLLKEDIPTEIKTLIQETVQRITGQQLLFKNNDSMVQLFFQLPILNQFGKPDSIVHFQGKQKKGQIDPDFCRILFYLNLEKLNEIVVDVHIQNRIISLSIYNENEYPVTKLKPLERSLKTRLDQAGYNLTSVKWMKQTVKQQSFDNMYSEHAGGFQGVDVKI</sequence>
<organism evidence="1 2">
    <name type="scientific">Pueribacillus theae</name>
    <dbReference type="NCBI Taxonomy" id="2171751"/>
    <lineage>
        <taxon>Bacteria</taxon>
        <taxon>Bacillati</taxon>
        <taxon>Bacillota</taxon>
        <taxon>Bacilli</taxon>
        <taxon>Bacillales</taxon>
        <taxon>Bacillaceae</taxon>
        <taxon>Pueribacillus</taxon>
    </lineage>
</organism>
<evidence type="ECO:0000313" key="2">
    <source>
        <dbReference type="Proteomes" id="UP000245998"/>
    </source>
</evidence>
<accession>A0A2U1K7J0</accession>
<proteinExistence type="predicted"/>
<name>A0A2U1K7J0_9BACI</name>
<dbReference type="Proteomes" id="UP000245998">
    <property type="component" value="Unassembled WGS sequence"/>
</dbReference>
<comment type="caution">
    <text evidence="1">The sequence shown here is derived from an EMBL/GenBank/DDBJ whole genome shotgun (WGS) entry which is preliminary data.</text>
</comment>
<dbReference type="EMBL" id="QCZG01000001">
    <property type="protein sequence ID" value="PWA13487.1"/>
    <property type="molecule type" value="Genomic_DNA"/>
</dbReference>